<dbReference type="PANTHER" id="PTHR47160:SF10">
    <property type="entry name" value="MULE TRANSPOSASE DOMAIN-CONTAINING PROTEIN"/>
    <property type="match status" value="1"/>
</dbReference>
<dbReference type="Proteomes" id="UP000694920">
    <property type="component" value="Unplaced"/>
</dbReference>
<dbReference type="PANTHER" id="PTHR47160">
    <property type="entry name" value="PUTATIVE-RELATED"/>
    <property type="match status" value="1"/>
</dbReference>
<dbReference type="Pfam" id="PF10551">
    <property type="entry name" value="MULE"/>
    <property type="match status" value="1"/>
</dbReference>
<dbReference type="GeneID" id="112494979"/>
<gene>
    <name evidence="3" type="primary">LOC112494979</name>
</gene>
<reference evidence="3" key="1">
    <citation type="submission" date="2025-08" db="UniProtKB">
        <authorList>
            <consortium name="RefSeq"/>
        </authorList>
    </citation>
    <scope>IDENTIFICATION</scope>
</reference>
<keyword evidence="2" id="KW-1185">Reference proteome</keyword>
<dbReference type="KEGG" id="ccin:112494979"/>
<proteinExistence type="predicted"/>
<evidence type="ECO:0000313" key="3">
    <source>
        <dbReference type="RefSeq" id="XP_024944981.1"/>
    </source>
</evidence>
<dbReference type="AlphaFoldDB" id="A0AAJ7RPZ6"/>
<feature type="domain" description="MULE transposase" evidence="1">
    <location>
        <begin position="134"/>
        <end position="226"/>
    </location>
</feature>
<name>A0AAJ7RPZ6_CEPCN</name>
<evidence type="ECO:0000313" key="2">
    <source>
        <dbReference type="Proteomes" id="UP000694920"/>
    </source>
</evidence>
<organism evidence="2 3">
    <name type="scientific">Cephus cinctus</name>
    <name type="common">Wheat stem sawfly</name>
    <dbReference type="NCBI Taxonomy" id="211228"/>
    <lineage>
        <taxon>Eukaryota</taxon>
        <taxon>Metazoa</taxon>
        <taxon>Ecdysozoa</taxon>
        <taxon>Arthropoda</taxon>
        <taxon>Hexapoda</taxon>
        <taxon>Insecta</taxon>
        <taxon>Pterygota</taxon>
        <taxon>Neoptera</taxon>
        <taxon>Endopterygota</taxon>
        <taxon>Hymenoptera</taxon>
        <taxon>Cephoidea</taxon>
        <taxon>Cephidae</taxon>
        <taxon>Cephus</taxon>
    </lineage>
</organism>
<protein>
    <submittedName>
        <fullName evidence="3">Uncharacterized protein LOC112494979 isoform X1</fullName>
    </submittedName>
</protein>
<sequence>MNRRVILKRTDHNHAADAAAINAKEVVNKIKKAALRSHDRSNNVVARGTLSVPAIVAAELPSMKSLCRVVQRVRVVAAAPPPIPRTVADLVLSEECTQTIRGKMFLQYDSNDDQRFSIFSTKQNLSILQKCDHWHADGTFRTVPNIFLQLYTVHGIYKGLTFPLVYVSSSSKTTQSYRATLEQIKALKRKLNPKTVMCDFELSFIDAVKEVFTNTDVQGCFFHFSQCVWRHVQSTGLQQKYKTSAVFAFEIRKLWRSFR</sequence>
<dbReference type="RefSeq" id="XP_024944981.1">
    <property type="nucleotide sequence ID" value="XM_025089213.1"/>
</dbReference>
<dbReference type="InterPro" id="IPR018289">
    <property type="entry name" value="MULE_transposase_dom"/>
</dbReference>
<accession>A0AAJ7RPZ6</accession>
<evidence type="ECO:0000259" key="1">
    <source>
        <dbReference type="Pfam" id="PF10551"/>
    </source>
</evidence>